<sequence>MRSRSTTAEGRRCPELSPASIPTFIAAARGENRRPEAVAAAAPRSRPPLVNGPRPSSVSFVGPAQAQKFGPTLRSGPAALPGGSPFGRAVRTDPIRPDCPICPEL</sequence>
<reference evidence="2 3" key="1">
    <citation type="submission" date="2017-11" db="EMBL/GenBank/DDBJ databases">
        <title>De-novo sequencing of pomegranate (Punica granatum L.) genome.</title>
        <authorList>
            <person name="Akparov Z."/>
            <person name="Amiraslanov A."/>
            <person name="Hajiyeva S."/>
            <person name="Abbasov M."/>
            <person name="Kaur K."/>
            <person name="Hamwieh A."/>
            <person name="Solovyev V."/>
            <person name="Salamov A."/>
            <person name="Braich B."/>
            <person name="Kosarev P."/>
            <person name="Mahmoud A."/>
            <person name="Hajiyev E."/>
            <person name="Babayeva S."/>
            <person name="Izzatullayeva V."/>
            <person name="Mammadov A."/>
            <person name="Mammadov A."/>
            <person name="Sharifova S."/>
            <person name="Ojaghi J."/>
            <person name="Eynullazada K."/>
            <person name="Bayramov B."/>
            <person name="Abdulazimova A."/>
            <person name="Shahmuradov I."/>
        </authorList>
    </citation>
    <scope>NUCLEOTIDE SEQUENCE [LARGE SCALE GENOMIC DNA]</scope>
    <source>
        <strain evidence="3">cv. AG2017</strain>
        <tissue evidence="2">Leaf</tissue>
    </source>
</reference>
<feature type="compositionally biased region" description="Low complexity" evidence="1">
    <location>
        <begin position="37"/>
        <end position="48"/>
    </location>
</feature>
<evidence type="ECO:0000313" key="3">
    <source>
        <dbReference type="Proteomes" id="UP000233551"/>
    </source>
</evidence>
<keyword evidence="3" id="KW-1185">Reference proteome</keyword>
<feature type="region of interest" description="Disordered" evidence="1">
    <location>
        <begin position="1"/>
        <end position="105"/>
    </location>
</feature>
<name>A0A2I0HZ92_PUNGR</name>
<evidence type="ECO:0000256" key="1">
    <source>
        <dbReference type="SAM" id="MobiDB-lite"/>
    </source>
</evidence>
<dbReference type="AlphaFoldDB" id="A0A2I0HZ92"/>
<dbReference type="Proteomes" id="UP000233551">
    <property type="component" value="Unassembled WGS sequence"/>
</dbReference>
<proteinExistence type="predicted"/>
<protein>
    <submittedName>
        <fullName evidence="2">Uncharacterized protein</fullName>
    </submittedName>
</protein>
<accession>A0A2I0HZ92</accession>
<organism evidence="2 3">
    <name type="scientific">Punica granatum</name>
    <name type="common">Pomegranate</name>
    <dbReference type="NCBI Taxonomy" id="22663"/>
    <lineage>
        <taxon>Eukaryota</taxon>
        <taxon>Viridiplantae</taxon>
        <taxon>Streptophyta</taxon>
        <taxon>Embryophyta</taxon>
        <taxon>Tracheophyta</taxon>
        <taxon>Spermatophyta</taxon>
        <taxon>Magnoliopsida</taxon>
        <taxon>eudicotyledons</taxon>
        <taxon>Gunneridae</taxon>
        <taxon>Pentapetalae</taxon>
        <taxon>rosids</taxon>
        <taxon>malvids</taxon>
        <taxon>Myrtales</taxon>
        <taxon>Lythraceae</taxon>
        <taxon>Punica</taxon>
    </lineage>
</organism>
<dbReference type="EMBL" id="PGOL01004604">
    <property type="protein sequence ID" value="PKI37021.1"/>
    <property type="molecule type" value="Genomic_DNA"/>
</dbReference>
<comment type="caution">
    <text evidence="2">The sequence shown here is derived from an EMBL/GenBank/DDBJ whole genome shotgun (WGS) entry which is preliminary data.</text>
</comment>
<gene>
    <name evidence="2" type="ORF">CRG98_042590</name>
</gene>
<evidence type="ECO:0000313" key="2">
    <source>
        <dbReference type="EMBL" id="PKI37021.1"/>
    </source>
</evidence>